<comment type="caution">
    <text evidence="1">The sequence shown here is derived from an EMBL/GenBank/DDBJ whole genome shotgun (WGS) entry which is preliminary data.</text>
</comment>
<sequence>MTDVHDKGEHFELTIFGDMIVSKPFPGLAIDWRYTVHPERLPERAQEVVRYTARQAIMDTHDAVWKYLESNRLKDQYLANPVLVLLRALRLAYAHRADDWQFKDSPLPLQWRKLQLVAGMNGKSVSETMLLSDQLYLMNDAIHLLDPNNPLVAPVHR</sequence>
<evidence type="ECO:0000313" key="2">
    <source>
        <dbReference type="Proteomes" id="UP000216433"/>
    </source>
</evidence>
<dbReference type="AlphaFoldDB" id="A0A270NRT4"/>
<proteinExistence type="predicted"/>
<accession>A0A270NRT4</accession>
<dbReference type="EMBL" id="NJGC01000001">
    <property type="protein sequence ID" value="PAM74816.1"/>
    <property type="molecule type" value="Genomic_DNA"/>
</dbReference>
<protein>
    <submittedName>
        <fullName evidence="1">Uncharacterized protein</fullName>
    </submittedName>
</protein>
<evidence type="ECO:0000313" key="1">
    <source>
        <dbReference type="EMBL" id="PAM74816.1"/>
    </source>
</evidence>
<organism evidence="1 2">
    <name type="scientific">Stenotrophomonas maltophilia</name>
    <name type="common">Pseudomonas maltophilia</name>
    <name type="synonym">Xanthomonas maltophilia</name>
    <dbReference type="NCBI Taxonomy" id="40324"/>
    <lineage>
        <taxon>Bacteria</taxon>
        <taxon>Pseudomonadati</taxon>
        <taxon>Pseudomonadota</taxon>
        <taxon>Gammaproteobacteria</taxon>
        <taxon>Lysobacterales</taxon>
        <taxon>Lysobacteraceae</taxon>
        <taxon>Stenotrophomonas</taxon>
        <taxon>Stenotrophomonas maltophilia group</taxon>
    </lineage>
</organism>
<name>A0A270NRT4_STEMA</name>
<reference evidence="1 2" key="1">
    <citation type="submission" date="2017-06" db="EMBL/GenBank/DDBJ databases">
        <title>Genome sequencing and assembly of Stenotrophomonas maltophilia DF07.</title>
        <authorList>
            <person name="Iyer R."/>
        </authorList>
    </citation>
    <scope>NUCLEOTIDE SEQUENCE [LARGE SCALE GENOMIC DNA]</scope>
    <source>
        <strain evidence="1 2">DF07</strain>
    </source>
</reference>
<gene>
    <name evidence="1" type="ORF">CEK00_00760</name>
</gene>
<dbReference type="Proteomes" id="UP000216433">
    <property type="component" value="Unassembled WGS sequence"/>
</dbReference>